<organism evidence="1 2">
    <name type="scientific">Plectosphaerella plurivora</name>
    <dbReference type="NCBI Taxonomy" id="936078"/>
    <lineage>
        <taxon>Eukaryota</taxon>
        <taxon>Fungi</taxon>
        <taxon>Dikarya</taxon>
        <taxon>Ascomycota</taxon>
        <taxon>Pezizomycotina</taxon>
        <taxon>Sordariomycetes</taxon>
        <taxon>Hypocreomycetidae</taxon>
        <taxon>Glomerellales</taxon>
        <taxon>Plectosphaerellaceae</taxon>
        <taxon>Plectosphaerella</taxon>
    </lineage>
</organism>
<dbReference type="Proteomes" id="UP000770015">
    <property type="component" value="Unassembled WGS sequence"/>
</dbReference>
<proteinExistence type="predicted"/>
<name>A0A9P9A654_9PEZI</name>
<dbReference type="AlphaFoldDB" id="A0A9P9A654"/>
<comment type="caution">
    <text evidence="1">The sequence shown here is derived from an EMBL/GenBank/DDBJ whole genome shotgun (WGS) entry which is preliminary data.</text>
</comment>
<evidence type="ECO:0000313" key="1">
    <source>
        <dbReference type="EMBL" id="KAH6670357.1"/>
    </source>
</evidence>
<keyword evidence="2" id="KW-1185">Reference proteome</keyword>
<sequence length="312" mass="34910">MCRLIVRRFECWETSPGLRAGSPAGHEKKYLARCANPNFTTCIKPTALPCLQECAPPDLSVCRRAAAPYFTAFRDELTLSSYGQANPDLRDAEVLTRYMPFDDTPHSHIMDHLQKLDGLAAQAPINLGGEEPWIAQYLAARNLDQDDDSHFVQAENSYRQQDFASLAENQTWSMLRDDMHPRECMGSIFSNPVRLHTLLRQAAEEGETLISSDLARTSAAALAIDRELTEAEFIAIRRSGVEEPGRGTRCFICGCEMTHGPGQPPSSSHPDGDSRAHRAVYLHCEHVVARNCWEVFGPWPQPVEVSPFWDLV</sequence>
<accession>A0A9P9A654</accession>
<gene>
    <name evidence="1" type="ORF">F5X68DRAFT_236292</name>
</gene>
<evidence type="ECO:0000313" key="2">
    <source>
        <dbReference type="Proteomes" id="UP000770015"/>
    </source>
</evidence>
<dbReference type="OrthoDB" id="10593268at2759"/>
<protein>
    <submittedName>
        <fullName evidence="1">Uncharacterized protein</fullName>
    </submittedName>
</protein>
<dbReference type="EMBL" id="JAGSXJ010000030">
    <property type="protein sequence ID" value="KAH6670357.1"/>
    <property type="molecule type" value="Genomic_DNA"/>
</dbReference>
<reference evidence="1" key="1">
    <citation type="journal article" date="2021" name="Nat. Commun.">
        <title>Genetic determinants of endophytism in the Arabidopsis root mycobiome.</title>
        <authorList>
            <person name="Mesny F."/>
            <person name="Miyauchi S."/>
            <person name="Thiergart T."/>
            <person name="Pickel B."/>
            <person name="Atanasova L."/>
            <person name="Karlsson M."/>
            <person name="Huettel B."/>
            <person name="Barry K.W."/>
            <person name="Haridas S."/>
            <person name="Chen C."/>
            <person name="Bauer D."/>
            <person name="Andreopoulos W."/>
            <person name="Pangilinan J."/>
            <person name="LaButti K."/>
            <person name="Riley R."/>
            <person name="Lipzen A."/>
            <person name="Clum A."/>
            <person name="Drula E."/>
            <person name="Henrissat B."/>
            <person name="Kohler A."/>
            <person name="Grigoriev I.V."/>
            <person name="Martin F.M."/>
            <person name="Hacquard S."/>
        </authorList>
    </citation>
    <scope>NUCLEOTIDE SEQUENCE</scope>
    <source>
        <strain evidence="1">MPI-SDFR-AT-0117</strain>
    </source>
</reference>